<dbReference type="CDD" id="cd00118">
    <property type="entry name" value="LysM"/>
    <property type="match status" value="1"/>
</dbReference>
<evidence type="ECO:0000256" key="4">
    <source>
        <dbReference type="SAM" id="SignalP"/>
    </source>
</evidence>
<dbReference type="EMBL" id="QOPC01000005">
    <property type="protein sequence ID" value="RCL39038.1"/>
    <property type="molecule type" value="Genomic_DNA"/>
</dbReference>
<dbReference type="EC" id="3.5.1.28" evidence="2"/>
<gene>
    <name evidence="6" type="ORF">DBW98_01540</name>
</gene>
<feature type="signal peptide" evidence="4">
    <location>
        <begin position="1"/>
        <end position="22"/>
    </location>
</feature>
<feature type="chain" id="PRO_5016636217" description="N-acetylmuramoyl-L-alanine amidase" evidence="4">
    <location>
        <begin position="23"/>
        <end position="425"/>
    </location>
</feature>
<sequence>MKAINHQLLFILLCIFTLATEAANKISFDRITELESGNLKIVFHLDKVALINSYALDDPSRIVIDLKNTSIKEPIESKFFAPIKLIRANEVGNSVRVVLDLKGSVYWKKPWQVKHKDRVDLILEIKRDRKISNNLRDIIVAIDAGHGGRDPGAVGKNLLEKDVTLLISKELERTLKNTRGYMPIMIRPDDRYLNLDDRYQNARKLSADLFVSIHADAFSLSSVKGASVYVWSEEASSITAETLSKSKLSSSPEVKSKIGKLDIRDFDEDAARTLYQIAYEAKIDNSVILAEKILEQLKRDPYTKMHKPNVEFADFRVLKSVDIPSVLIESGFISNPDDAKRLAGKPGRRMIARSVFLGIHNYFKEKPKPNTFMTSLPKYIEYEIQKGDVISEIAIRFGVTIDEIINWNNLKNKSIYPGQIIQITI</sequence>
<proteinExistence type="predicted"/>
<feature type="domain" description="LysM" evidence="5">
    <location>
        <begin position="380"/>
        <end position="423"/>
    </location>
</feature>
<dbReference type="CDD" id="cd02696">
    <property type="entry name" value="MurNAc-LAA"/>
    <property type="match status" value="1"/>
</dbReference>
<keyword evidence="3" id="KW-0378">Hydrolase</keyword>
<comment type="catalytic activity">
    <reaction evidence="1">
        <text>Hydrolyzes the link between N-acetylmuramoyl residues and L-amino acid residues in certain cell-wall glycopeptides.</text>
        <dbReference type="EC" id="3.5.1.28"/>
    </reaction>
</comment>
<comment type="caution">
    <text evidence="6">The sequence shown here is derived from an EMBL/GenBank/DDBJ whole genome shotgun (WGS) entry which is preliminary data.</text>
</comment>
<evidence type="ECO:0000313" key="7">
    <source>
        <dbReference type="Proteomes" id="UP000253032"/>
    </source>
</evidence>
<dbReference type="GO" id="GO:0009253">
    <property type="term" value="P:peptidoglycan catabolic process"/>
    <property type="evidence" value="ECO:0007669"/>
    <property type="project" value="InterPro"/>
</dbReference>
<evidence type="ECO:0000313" key="6">
    <source>
        <dbReference type="EMBL" id="RCL39038.1"/>
    </source>
</evidence>
<dbReference type="GO" id="GO:0030288">
    <property type="term" value="C:outer membrane-bounded periplasmic space"/>
    <property type="evidence" value="ECO:0007669"/>
    <property type="project" value="TreeGrafter"/>
</dbReference>
<dbReference type="InterPro" id="IPR021731">
    <property type="entry name" value="AMIN_dom"/>
</dbReference>
<accession>A0A368BNX9</accession>
<dbReference type="PROSITE" id="PS51782">
    <property type="entry name" value="LYSM"/>
    <property type="match status" value="1"/>
</dbReference>
<dbReference type="InterPro" id="IPR002508">
    <property type="entry name" value="MurNAc-LAA_cat"/>
</dbReference>
<evidence type="ECO:0000256" key="1">
    <source>
        <dbReference type="ARBA" id="ARBA00001561"/>
    </source>
</evidence>
<keyword evidence="4" id="KW-0732">Signal</keyword>
<evidence type="ECO:0000259" key="5">
    <source>
        <dbReference type="PROSITE" id="PS51782"/>
    </source>
</evidence>
<dbReference type="Pfam" id="PF11741">
    <property type="entry name" value="AMIN"/>
    <property type="match status" value="1"/>
</dbReference>
<dbReference type="Proteomes" id="UP000253032">
    <property type="component" value="Unassembled WGS sequence"/>
</dbReference>
<dbReference type="Pfam" id="PF01476">
    <property type="entry name" value="LysM"/>
    <property type="match status" value="1"/>
</dbReference>
<dbReference type="Gene3D" id="3.40.630.40">
    <property type="entry name" value="Zn-dependent exopeptidases"/>
    <property type="match status" value="1"/>
</dbReference>
<dbReference type="GO" id="GO:0008745">
    <property type="term" value="F:N-acetylmuramoyl-L-alanine amidase activity"/>
    <property type="evidence" value="ECO:0007669"/>
    <property type="project" value="UniProtKB-EC"/>
</dbReference>
<dbReference type="SMART" id="SM00257">
    <property type="entry name" value="LysM"/>
    <property type="match status" value="1"/>
</dbReference>
<dbReference type="SMART" id="SM00646">
    <property type="entry name" value="Ami_3"/>
    <property type="match status" value="1"/>
</dbReference>
<dbReference type="InterPro" id="IPR050695">
    <property type="entry name" value="N-acetylmuramoyl_amidase_3"/>
</dbReference>
<evidence type="ECO:0000256" key="2">
    <source>
        <dbReference type="ARBA" id="ARBA00011901"/>
    </source>
</evidence>
<protein>
    <recommendedName>
        <fullName evidence="2">N-acetylmuramoyl-L-alanine amidase</fullName>
        <ecNumber evidence="2">3.5.1.28</ecNumber>
    </recommendedName>
</protein>
<dbReference type="PANTHER" id="PTHR30404">
    <property type="entry name" value="N-ACETYLMURAMOYL-L-ALANINE AMIDASE"/>
    <property type="match status" value="1"/>
</dbReference>
<evidence type="ECO:0000256" key="3">
    <source>
        <dbReference type="ARBA" id="ARBA00022801"/>
    </source>
</evidence>
<dbReference type="SUPFAM" id="SSF54106">
    <property type="entry name" value="LysM domain"/>
    <property type="match status" value="1"/>
</dbReference>
<reference evidence="6 7" key="1">
    <citation type="journal article" date="2018" name="Microbiome">
        <title>Fine metagenomic profile of the Mediterranean stratified and mixed water columns revealed by assembly and recruitment.</title>
        <authorList>
            <person name="Haro-Moreno J.M."/>
            <person name="Lopez-Perez M."/>
            <person name="De La Torre J.R."/>
            <person name="Picazo A."/>
            <person name="Camacho A."/>
            <person name="Rodriguez-Valera F."/>
        </authorList>
    </citation>
    <scope>NUCLEOTIDE SEQUENCE [LARGE SCALE GENOMIC DNA]</scope>
    <source>
        <strain evidence="6">MED-G84</strain>
    </source>
</reference>
<name>A0A368BNX9_9GAMM</name>
<dbReference type="AlphaFoldDB" id="A0A368BNX9"/>
<dbReference type="InterPro" id="IPR018392">
    <property type="entry name" value="LysM"/>
</dbReference>
<dbReference type="Gene3D" id="2.60.40.3500">
    <property type="match status" value="1"/>
</dbReference>
<dbReference type="PANTHER" id="PTHR30404:SF0">
    <property type="entry name" value="N-ACETYLMURAMOYL-L-ALANINE AMIDASE AMIC"/>
    <property type="match status" value="1"/>
</dbReference>
<organism evidence="6 7">
    <name type="scientific">SAR86 cluster bacterium</name>
    <dbReference type="NCBI Taxonomy" id="2030880"/>
    <lineage>
        <taxon>Bacteria</taxon>
        <taxon>Pseudomonadati</taxon>
        <taxon>Pseudomonadota</taxon>
        <taxon>Gammaproteobacteria</taxon>
        <taxon>SAR86 cluster</taxon>
    </lineage>
</organism>
<dbReference type="SUPFAM" id="SSF53187">
    <property type="entry name" value="Zn-dependent exopeptidases"/>
    <property type="match status" value="1"/>
</dbReference>
<dbReference type="Gene3D" id="3.10.350.10">
    <property type="entry name" value="LysM domain"/>
    <property type="match status" value="1"/>
</dbReference>
<dbReference type="Pfam" id="PF01520">
    <property type="entry name" value="Amidase_3"/>
    <property type="match status" value="1"/>
</dbReference>
<dbReference type="InterPro" id="IPR036779">
    <property type="entry name" value="LysM_dom_sf"/>
</dbReference>